<organism evidence="2 3">
    <name type="scientific">Nocardioides aestuarii</name>
    <dbReference type="NCBI Taxonomy" id="252231"/>
    <lineage>
        <taxon>Bacteria</taxon>
        <taxon>Bacillati</taxon>
        <taxon>Actinomycetota</taxon>
        <taxon>Actinomycetes</taxon>
        <taxon>Propionibacteriales</taxon>
        <taxon>Nocardioidaceae</taxon>
        <taxon>Nocardioides</taxon>
    </lineage>
</organism>
<keyword evidence="3" id="KW-1185">Reference proteome</keyword>
<evidence type="ECO:0000313" key="3">
    <source>
        <dbReference type="Proteomes" id="UP001597351"/>
    </source>
</evidence>
<comment type="caution">
    <text evidence="2">The sequence shown here is derived from an EMBL/GenBank/DDBJ whole genome shotgun (WGS) entry which is preliminary data.</text>
</comment>
<proteinExistence type="predicted"/>
<evidence type="ECO:0000259" key="1">
    <source>
        <dbReference type="PROSITE" id="PS01124"/>
    </source>
</evidence>
<name>A0ABW4TPP6_9ACTN</name>
<protein>
    <submittedName>
        <fullName evidence="2">DUF6597 domain-containing transcriptional factor</fullName>
    </submittedName>
</protein>
<dbReference type="EMBL" id="JBHUGD010000003">
    <property type="protein sequence ID" value="MFD1948545.1"/>
    <property type="molecule type" value="Genomic_DNA"/>
</dbReference>
<dbReference type="PROSITE" id="PS01124">
    <property type="entry name" value="HTH_ARAC_FAMILY_2"/>
    <property type="match status" value="1"/>
</dbReference>
<dbReference type="Pfam" id="PF20240">
    <property type="entry name" value="DUF6597"/>
    <property type="match status" value="1"/>
</dbReference>
<accession>A0ABW4TPP6</accession>
<reference evidence="3" key="1">
    <citation type="journal article" date="2019" name="Int. J. Syst. Evol. Microbiol.">
        <title>The Global Catalogue of Microorganisms (GCM) 10K type strain sequencing project: providing services to taxonomists for standard genome sequencing and annotation.</title>
        <authorList>
            <consortium name="The Broad Institute Genomics Platform"/>
            <consortium name="The Broad Institute Genome Sequencing Center for Infectious Disease"/>
            <person name="Wu L."/>
            <person name="Ma J."/>
        </authorList>
    </citation>
    <scope>NUCLEOTIDE SEQUENCE [LARGE SCALE GENOMIC DNA]</scope>
    <source>
        <strain evidence="3">CGMCC 1.12477</strain>
    </source>
</reference>
<evidence type="ECO:0000313" key="2">
    <source>
        <dbReference type="EMBL" id="MFD1948545.1"/>
    </source>
</evidence>
<dbReference type="InterPro" id="IPR046532">
    <property type="entry name" value="DUF6597"/>
</dbReference>
<gene>
    <name evidence="2" type="ORF">ACFSDE_17205</name>
</gene>
<feature type="domain" description="HTH araC/xylS-type" evidence="1">
    <location>
        <begin position="175"/>
        <end position="248"/>
    </location>
</feature>
<dbReference type="InterPro" id="IPR018060">
    <property type="entry name" value="HTH_AraC"/>
</dbReference>
<dbReference type="RefSeq" id="WP_343920703.1">
    <property type="nucleotide sequence ID" value="NZ_BAAAJT010000002.1"/>
</dbReference>
<sequence>MTWTNATSTDSGVLRPEQLARLTRLERYAAEGALAGYVENLWSLRWDLPHGTHHPSQTLPHPACTVSVERGATRAGVGGDPVVVTGVVTRRFDVDLTGHGWVFAAKFRPGGLAALTGGHAVRWRDRTLPAREVLPAGVVATLAELGPDVPDDECRAVLGVALAQVVPEQPDAAYDLVLRVVGDMLADRSLLSVAEVEERHGLGTRRLQRLFARYVGATPKWVLARYRMHDAVAALDAGYDGSLADLAA</sequence>
<dbReference type="Proteomes" id="UP001597351">
    <property type="component" value="Unassembled WGS sequence"/>
</dbReference>
<dbReference type="Gene3D" id="1.10.10.60">
    <property type="entry name" value="Homeodomain-like"/>
    <property type="match status" value="1"/>
</dbReference>